<dbReference type="Pfam" id="PF01510">
    <property type="entry name" value="Amidase_2"/>
    <property type="match status" value="1"/>
</dbReference>
<dbReference type="SMART" id="SM00644">
    <property type="entry name" value="Ami_2"/>
    <property type="match status" value="1"/>
</dbReference>
<proteinExistence type="predicted"/>
<dbReference type="CDD" id="cd06583">
    <property type="entry name" value="PGRP"/>
    <property type="match status" value="1"/>
</dbReference>
<dbReference type="SUPFAM" id="SSF55846">
    <property type="entry name" value="N-acetylmuramoyl-L-alanine amidase-like"/>
    <property type="match status" value="1"/>
</dbReference>
<evidence type="ECO:0000256" key="3">
    <source>
        <dbReference type="ARBA" id="ARBA00022801"/>
    </source>
</evidence>
<dbReference type="EMBL" id="JAENIJ010000059">
    <property type="protein sequence ID" value="MBK1884566.1"/>
    <property type="molecule type" value="Genomic_DNA"/>
</dbReference>
<keyword evidence="3" id="KW-0378">Hydrolase</keyword>
<feature type="domain" description="N-acetylmuramoyl-L-alanine amidase" evidence="5">
    <location>
        <begin position="15"/>
        <end position="178"/>
    </location>
</feature>
<gene>
    <name evidence="6" type="ORF">JIN85_19275</name>
</gene>
<dbReference type="GO" id="GO:0009253">
    <property type="term" value="P:peptidoglycan catabolic process"/>
    <property type="evidence" value="ECO:0007669"/>
    <property type="project" value="InterPro"/>
</dbReference>
<dbReference type="GO" id="GO:0019867">
    <property type="term" value="C:outer membrane"/>
    <property type="evidence" value="ECO:0007669"/>
    <property type="project" value="TreeGrafter"/>
</dbReference>
<dbReference type="PANTHER" id="PTHR30417:SF1">
    <property type="entry name" value="N-ACETYLMURAMOYL-L-ALANINE AMIDASE AMID"/>
    <property type="match status" value="1"/>
</dbReference>
<dbReference type="InterPro" id="IPR036505">
    <property type="entry name" value="Amidase/PGRP_sf"/>
</dbReference>
<dbReference type="GO" id="GO:0071555">
    <property type="term" value="P:cell wall organization"/>
    <property type="evidence" value="ECO:0007669"/>
    <property type="project" value="UniProtKB-KW"/>
</dbReference>
<dbReference type="Gene3D" id="3.40.80.10">
    <property type="entry name" value="Peptidoglycan recognition protein-like"/>
    <property type="match status" value="1"/>
</dbReference>
<dbReference type="Proteomes" id="UP000603141">
    <property type="component" value="Unassembled WGS sequence"/>
</dbReference>
<keyword evidence="4" id="KW-0961">Cell wall biogenesis/degradation</keyword>
<evidence type="ECO:0000313" key="7">
    <source>
        <dbReference type="Proteomes" id="UP000603141"/>
    </source>
</evidence>
<dbReference type="InterPro" id="IPR051206">
    <property type="entry name" value="NAMLAA_amidase_2"/>
</dbReference>
<protein>
    <recommendedName>
        <fullName evidence="2">N-acetylmuramoyl-L-alanine amidase</fullName>
        <ecNumber evidence="2">3.5.1.28</ecNumber>
    </recommendedName>
</protein>
<evidence type="ECO:0000256" key="1">
    <source>
        <dbReference type="ARBA" id="ARBA00001561"/>
    </source>
</evidence>
<dbReference type="InterPro" id="IPR002502">
    <property type="entry name" value="Amidase_domain"/>
</dbReference>
<comment type="catalytic activity">
    <reaction evidence="1">
        <text>Hydrolyzes the link between N-acetylmuramoyl residues and L-amino acid residues in certain cell-wall glycopeptides.</text>
        <dbReference type="EC" id="3.5.1.28"/>
    </reaction>
</comment>
<sequence length="198" mass="21752">MKITSDHWLEDAKRVPLPGGAVMSIRRFLVMHFTSGATAMSSINYWKELDNGVCAHVVIDRDGTIYQCRPFNRTCGHAGASQWKDPNTGITYFGLNSCAIGIEMANGGDSDSLIERFSKLKPLVARHKNGGPVKNWEKYPKAQLNACEAVSKALVARYNLDDLVGHDDIAPERKVDPGPAFPMQAMREACGFQGLPKS</sequence>
<evidence type="ECO:0000256" key="4">
    <source>
        <dbReference type="ARBA" id="ARBA00023316"/>
    </source>
</evidence>
<dbReference type="GO" id="GO:0009254">
    <property type="term" value="P:peptidoglycan turnover"/>
    <property type="evidence" value="ECO:0007669"/>
    <property type="project" value="TreeGrafter"/>
</dbReference>
<evidence type="ECO:0000256" key="2">
    <source>
        <dbReference type="ARBA" id="ARBA00011901"/>
    </source>
</evidence>
<dbReference type="RefSeq" id="WP_200273878.1">
    <property type="nucleotide sequence ID" value="NZ_JAENIJ010000059.1"/>
</dbReference>
<accession>A0A934SBN5</accession>
<evidence type="ECO:0000259" key="5">
    <source>
        <dbReference type="SMART" id="SM00644"/>
    </source>
</evidence>
<comment type="caution">
    <text evidence="6">The sequence shown here is derived from an EMBL/GenBank/DDBJ whole genome shotgun (WGS) entry which is preliminary data.</text>
</comment>
<organism evidence="6 7">
    <name type="scientific">Luteolibacter pohnpeiensis</name>
    <dbReference type="NCBI Taxonomy" id="454153"/>
    <lineage>
        <taxon>Bacteria</taxon>
        <taxon>Pseudomonadati</taxon>
        <taxon>Verrucomicrobiota</taxon>
        <taxon>Verrucomicrobiia</taxon>
        <taxon>Verrucomicrobiales</taxon>
        <taxon>Verrucomicrobiaceae</taxon>
        <taxon>Luteolibacter</taxon>
    </lineage>
</organism>
<keyword evidence="7" id="KW-1185">Reference proteome</keyword>
<reference evidence="6" key="1">
    <citation type="submission" date="2021-01" db="EMBL/GenBank/DDBJ databases">
        <title>Modified the classification status of verrucomicrobia.</title>
        <authorList>
            <person name="Feng X."/>
        </authorList>
    </citation>
    <scope>NUCLEOTIDE SEQUENCE</scope>
    <source>
        <strain evidence="6">KCTC 22041</strain>
    </source>
</reference>
<dbReference type="GO" id="GO:0008745">
    <property type="term" value="F:N-acetylmuramoyl-L-alanine amidase activity"/>
    <property type="evidence" value="ECO:0007669"/>
    <property type="project" value="UniProtKB-EC"/>
</dbReference>
<dbReference type="EC" id="3.5.1.28" evidence="2"/>
<name>A0A934SBN5_9BACT</name>
<dbReference type="PANTHER" id="PTHR30417">
    <property type="entry name" value="N-ACETYLMURAMOYL-L-ALANINE AMIDASE AMID"/>
    <property type="match status" value="1"/>
</dbReference>
<dbReference type="AlphaFoldDB" id="A0A934SBN5"/>
<evidence type="ECO:0000313" key="6">
    <source>
        <dbReference type="EMBL" id="MBK1884566.1"/>
    </source>
</evidence>